<sequence length="202" mass="23513">MGKNTKKRLLEAALKVFSEKGFLGATTKEIAKQAGVAEVTLFRHFGSKENLFAETINQYSFLPKLKLKEILPEIKTEPPDIALKKIAREFLNVLESKKNLIRIMYTDFHRYPDHIKKIHESIIENIIELISAYFNELIEKGIFRKVDTHFAARAFLGMFFSYFYAKEIKEFLNIKKNDLEEIINCYVDLFIKGIELKPESEA</sequence>
<dbReference type="GO" id="GO:0000976">
    <property type="term" value="F:transcription cis-regulatory region binding"/>
    <property type="evidence" value="ECO:0007669"/>
    <property type="project" value="TreeGrafter"/>
</dbReference>
<evidence type="ECO:0000256" key="2">
    <source>
        <dbReference type="PROSITE-ProRule" id="PRU00335"/>
    </source>
</evidence>
<dbReference type="PANTHER" id="PTHR30055:SF223">
    <property type="entry name" value="HTH-TYPE TRANSCRIPTIONAL REGULATOR UIDR"/>
    <property type="match status" value="1"/>
</dbReference>
<dbReference type="AlphaFoldDB" id="A0A101FKI0"/>
<evidence type="ECO:0000313" key="5">
    <source>
        <dbReference type="Proteomes" id="UP000257240"/>
    </source>
</evidence>
<dbReference type="InterPro" id="IPR036271">
    <property type="entry name" value="Tet_transcr_reg_TetR-rel_C_sf"/>
</dbReference>
<keyword evidence="1 2" id="KW-0238">DNA-binding</keyword>
<organism evidence="4 5">
    <name type="scientific">Thermodesulfobacterium commune</name>
    <dbReference type="NCBI Taxonomy" id="1741"/>
    <lineage>
        <taxon>Bacteria</taxon>
        <taxon>Pseudomonadati</taxon>
        <taxon>Thermodesulfobacteriota</taxon>
        <taxon>Thermodesulfobacteria</taxon>
        <taxon>Thermodesulfobacteriales</taxon>
        <taxon>Thermodesulfobacteriaceae</taxon>
        <taxon>Thermodesulfobacterium</taxon>
    </lineage>
</organism>
<protein>
    <submittedName>
        <fullName evidence="4">TetR/AcrR family transcriptional regulator</fullName>
    </submittedName>
</protein>
<dbReference type="SUPFAM" id="SSF48498">
    <property type="entry name" value="Tetracyclin repressor-like, C-terminal domain"/>
    <property type="match status" value="1"/>
</dbReference>
<dbReference type="Gene3D" id="1.10.357.10">
    <property type="entry name" value="Tetracycline Repressor, domain 2"/>
    <property type="match status" value="1"/>
</dbReference>
<dbReference type="PRINTS" id="PR00455">
    <property type="entry name" value="HTHTETR"/>
</dbReference>
<dbReference type="EMBL" id="DLVE01000079">
    <property type="protein sequence ID" value="HAA84381.1"/>
    <property type="molecule type" value="Genomic_DNA"/>
</dbReference>
<name>A0A101FKI0_9BACT</name>
<dbReference type="Pfam" id="PF00440">
    <property type="entry name" value="TetR_N"/>
    <property type="match status" value="1"/>
</dbReference>
<dbReference type="PROSITE" id="PS50977">
    <property type="entry name" value="HTH_TETR_2"/>
    <property type="match status" value="1"/>
</dbReference>
<dbReference type="InterPro" id="IPR050109">
    <property type="entry name" value="HTH-type_TetR-like_transc_reg"/>
</dbReference>
<dbReference type="GO" id="GO:0003700">
    <property type="term" value="F:DNA-binding transcription factor activity"/>
    <property type="evidence" value="ECO:0007669"/>
    <property type="project" value="TreeGrafter"/>
</dbReference>
<proteinExistence type="predicted"/>
<dbReference type="Proteomes" id="UP000257240">
    <property type="component" value="Unassembled WGS sequence"/>
</dbReference>
<comment type="caution">
    <text evidence="4">The sequence shown here is derived from an EMBL/GenBank/DDBJ whole genome shotgun (WGS) entry which is preliminary data.</text>
</comment>
<reference evidence="4 5" key="1">
    <citation type="journal article" date="2018" name="Nat. Biotechnol.">
        <title>A standardized bacterial taxonomy based on genome phylogeny substantially revises the tree of life.</title>
        <authorList>
            <person name="Parks D.H."/>
            <person name="Chuvochina M."/>
            <person name="Waite D.W."/>
            <person name="Rinke C."/>
            <person name="Skarshewski A."/>
            <person name="Chaumeil P.A."/>
            <person name="Hugenholtz P."/>
        </authorList>
    </citation>
    <scope>NUCLEOTIDE SEQUENCE [LARGE SCALE GENOMIC DNA]</scope>
    <source>
        <strain evidence="4">UBA12529</strain>
    </source>
</reference>
<dbReference type="Pfam" id="PF14246">
    <property type="entry name" value="TetR_C_7"/>
    <property type="match status" value="1"/>
</dbReference>
<evidence type="ECO:0000313" key="4">
    <source>
        <dbReference type="EMBL" id="HAA84381.1"/>
    </source>
</evidence>
<dbReference type="SUPFAM" id="SSF46689">
    <property type="entry name" value="Homeodomain-like"/>
    <property type="match status" value="1"/>
</dbReference>
<feature type="DNA-binding region" description="H-T-H motif" evidence="2">
    <location>
        <begin position="26"/>
        <end position="45"/>
    </location>
</feature>
<evidence type="ECO:0000256" key="1">
    <source>
        <dbReference type="ARBA" id="ARBA00023125"/>
    </source>
</evidence>
<dbReference type="InterPro" id="IPR039536">
    <property type="entry name" value="TetR_C_Proteobacteria"/>
</dbReference>
<dbReference type="InterPro" id="IPR009057">
    <property type="entry name" value="Homeodomain-like_sf"/>
</dbReference>
<evidence type="ECO:0000259" key="3">
    <source>
        <dbReference type="PROSITE" id="PS50977"/>
    </source>
</evidence>
<dbReference type="Gene3D" id="1.10.10.60">
    <property type="entry name" value="Homeodomain-like"/>
    <property type="match status" value="1"/>
</dbReference>
<dbReference type="PANTHER" id="PTHR30055">
    <property type="entry name" value="HTH-TYPE TRANSCRIPTIONAL REGULATOR RUTR"/>
    <property type="match status" value="1"/>
</dbReference>
<gene>
    <name evidence="4" type="ORF">DCE01_06335</name>
</gene>
<feature type="domain" description="HTH tetR-type" evidence="3">
    <location>
        <begin position="3"/>
        <end position="63"/>
    </location>
</feature>
<dbReference type="InterPro" id="IPR001647">
    <property type="entry name" value="HTH_TetR"/>
</dbReference>
<accession>A0A101FKI0</accession>